<dbReference type="InterPro" id="IPR050307">
    <property type="entry name" value="Sterol_Desaturase_Related"/>
</dbReference>
<dbReference type="GO" id="GO:0016491">
    <property type="term" value="F:oxidoreductase activity"/>
    <property type="evidence" value="ECO:0007669"/>
    <property type="project" value="InterPro"/>
</dbReference>
<comment type="subcellular location">
    <subcellularLocation>
        <location evidence="1">Membrane</location>
    </subcellularLocation>
</comment>
<organism evidence="6">
    <name type="scientific">viral metagenome</name>
    <dbReference type="NCBI Taxonomy" id="1070528"/>
    <lineage>
        <taxon>unclassified sequences</taxon>
        <taxon>metagenomes</taxon>
        <taxon>organismal metagenomes</taxon>
    </lineage>
</organism>
<feature type="domain" description="Fatty acid hydroxylase" evidence="5">
    <location>
        <begin position="4"/>
        <end position="123"/>
    </location>
</feature>
<dbReference type="GO" id="GO:0005506">
    <property type="term" value="F:iron ion binding"/>
    <property type="evidence" value="ECO:0007669"/>
    <property type="project" value="InterPro"/>
</dbReference>
<evidence type="ECO:0000259" key="5">
    <source>
        <dbReference type="Pfam" id="PF04116"/>
    </source>
</evidence>
<accession>A0A6C0IAZ3</accession>
<evidence type="ECO:0000256" key="1">
    <source>
        <dbReference type="ARBA" id="ARBA00004370"/>
    </source>
</evidence>
<sequence length="138" mass="16455">MLPFLLHIFGYDIWFYLSHIILHHPAFYVWHKQHHRNMNPYFLDALDGSIQETIGQGLGFFVPYIFYETHIYQLTGAATFIFIRGLMRHDSRCISLIGNHHLIHHESFNYNYGEPWLDWIAGTGHPDAKKRQYGLIYY</sequence>
<dbReference type="GO" id="GO:0016020">
    <property type="term" value="C:membrane"/>
    <property type="evidence" value="ECO:0007669"/>
    <property type="project" value="UniProtKB-SubCell"/>
</dbReference>
<dbReference type="Pfam" id="PF04116">
    <property type="entry name" value="FA_hydroxylase"/>
    <property type="match status" value="1"/>
</dbReference>
<evidence type="ECO:0000256" key="4">
    <source>
        <dbReference type="ARBA" id="ARBA00023136"/>
    </source>
</evidence>
<evidence type="ECO:0000313" key="6">
    <source>
        <dbReference type="EMBL" id="QHT89770.1"/>
    </source>
</evidence>
<protein>
    <recommendedName>
        <fullName evidence="5">Fatty acid hydroxylase domain-containing protein</fullName>
    </recommendedName>
</protein>
<name>A0A6C0IAZ3_9ZZZZ</name>
<keyword evidence="4" id="KW-0472">Membrane</keyword>
<dbReference type="EMBL" id="MN740152">
    <property type="protein sequence ID" value="QHT89770.1"/>
    <property type="molecule type" value="Genomic_DNA"/>
</dbReference>
<evidence type="ECO:0000256" key="3">
    <source>
        <dbReference type="ARBA" id="ARBA00022989"/>
    </source>
</evidence>
<dbReference type="GO" id="GO:0008610">
    <property type="term" value="P:lipid biosynthetic process"/>
    <property type="evidence" value="ECO:0007669"/>
    <property type="project" value="InterPro"/>
</dbReference>
<evidence type="ECO:0000256" key="2">
    <source>
        <dbReference type="ARBA" id="ARBA00022692"/>
    </source>
</evidence>
<dbReference type="InterPro" id="IPR006694">
    <property type="entry name" value="Fatty_acid_hydroxylase"/>
</dbReference>
<reference evidence="6" key="1">
    <citation type="journal article" date="2020" name="Nature">
        <title>Giant virus diversity and host interactions through global metagenomics.</title>
        <authorList>
            <person name="Schulz F."/>
            <person name="Roux S."/>
            <person name="Paez-Espino D."/>
            <person name="Jungbluth S."/>
            <person name="Walsh D.A."/>
            <person name="Denef V.J."/>
            <person name="McMahon K.D."/>
            <person name="Konstantinidis K.T."/>
            <person name="Eloe-Fadrosh E.A."/>
            <person name="Kyrpides N.C."/>
            <person name="Woyke T."/>
        </authorList>
    </citation>
    <scope>NUCLEOTIDE SEQUENCE</scope>
    <source>
        <strain evidence="6">GVMAG-M-3300023184-62</strain>
    </source>
</reference>
<dbReference type="PANTHER" id="PTHR11863">
    <property type="entry name" value="STEROL DESATURASE"/>
    <property type="match status" value="1"/>
</dbReference>
<keyword evidence="3" id="KW-1133">Transmembrane helix</keyword>
<dbReference type="AlphaFoldDB" id="A0A6C0IAZ3"/>
<keyword evidence="2" id="KW-0812">Transmembrane</keyword>
<proteinExistence type="predicted"/>